<name>A0A917CZS2_9NOCA</name>
<protein>
    <submittedName>
        <fullName evidence="1">Uncharacterized protein</fullName>
    </submittedName>
</protein>
<evidence type="ECO:0000313" key="1">
    <source>
        <dbReference type="EMBL" id="GGG01321.1"/>
    </source>
</evidence>
<sequence length="69" mass="7734">MLAFVDGKNEVSLEYRRDFVAQSDQHPDDVAIAAGLKVPPKIVGWVLAQALEEGRYSFPCMFPKPSFHL</sequence>
<accession>A0A917CZS2</accession>
<comment type="caution">
    <text evidence="1">The sequence shown here is derived from an EMBL/GenBank/DDBJ whole genome shotgun (WGS) entry which is preliminary data.</text>
</comment>
<dbReference type="EMBL" id="BMCU01000002">
    <property type="protein sequence ID" value="GGG01321.1"/>
    <property type="molecule type" value="Genomic_DNA"/>
</dbReference>
<reference evidence="1" key="1">
    <citation type="journal article" date="2014" name="Int. J. Syst. Evol. Microbiol.">
        <title>Complete genome sequence of Corynebacterium casei LMG S-19264T (=DSM 44701T), isolated from a smear-ripened cheese.</title>
        <authorList>
            <consortium name="US DOE Joint Genome Institute (JGI-PGF)"/>
            <person name="Walter F."/>
            <person name="Albersmeier A."/>
            <person name="Kalinowski J."/>
            <person name="Ruckert C."/>
        </authorList>
    </citation>
    <scope>NUCLEOTIDE SEQUENCE</scope>
    <source>
        <strain evidence="1">CCM 7905</strain>
    </source>
</reference>
<reference evidence="1" key="2">
    <citation type="submission" date="2020-09" db="EMBL/GenBank/DDBJ databases">
        <authorList>
            <person name="Sun Q."/>
            <person name="Sedlacek I."/>
        </authorList>
    </citation>
    <scope>NUCLEOTIDE SEQUENCE</scope>
    <source>
        <strain evidence="1">CCM 7905</strain>
    </source>
</reference>
<keyword evidence="2" id="KW-1185">Reference proteome</keyword>
<dbReference type="AlphaFoldDB" id="A0A917CZS2"/>
<evidence type="ECO:0000313" key="2">
    <source>
        <dbReference type="Proteomes" id="UP000654257"/>
    </source>
</evidence>
<proteinExistence type="predicted"/>
<dbReference type="Proteomes" id="UP000654257">
    <property type="component" value="Unassembled WGS sequence"/>
</dbReference>
<organism evidence="1 2">
    <name type="scientific">Rhodococcoides trifolii</name>
    <dbReference type="NCBI Taxonomy" id="908250"/>
    <lineage>
        <taxon>Bacteria</taxon>
        <taxon>Bacillati</taxon>
        <taxon>Actinomycetota</taxon>
        <taxon>Actinomycetes</taxon>
        <taxon>Mycobacteriales</taxon>
        <taxon>Nocardiaceae</taxon>
        <taxon>Rhodococcoides</taxon>
    </lineage>
</organism>
<gene>
    <name evidence="1" type="ORF">GCM10007304_14120</name>
</gene>